<evidence type="ECO:0000313" key="9">
    <source>
        <dbReference type="Proteomes" id="UP001147700"/>
    </source>
</evidence>
<name>A0ABT4RP17_9ACTN</name>
<dbReference type="SUPFAM" id="SSF55781">
    <property type="entry name" value="GAF domain-like"/>
    <property type="match status" value="1"/>
</dbReference>
<comment type="caution">
    <text evidence="8">The sequence shown here is derived from an EMBL/GenBank/DDBJ whole genome shotgun (WGS) entry which is preliminary data.</text>
</comment>
<proteinExistence type="predicted"/>
<evidence type="ECO:0000256" key="1">
    <source>
        <dbReference type="ARBA" id="ARBA00000085"/>
    </source>
</evidence>
<keyword evidence="9" id="KW-1185">Reference proteome</keyword>
<dbReference type="Pfam" id="PF13185">
    <property type="entry name" value="GAF_2"/>
    <property type="match status" value="1"/>
</dbReference>
<evidence type="ECO:0000259" key="7">
    <source>
        <dbReference type="Pfam" id="PF13185"/>
    </source>
</evidence>
<dbReference type="SUPFAM" id="SSF55874">
    <property type="entry name" value="ATPase domain of HSP90 chaperone/DNA topoisomerase II/histidine kinase"/>
    <property type="match status" value="1"/>
</dbReference>
<dbReference type="InterPro" id="IPR029016">
    <property type="entry name" value="GAF-like_dom_sf"/>
</dbReference>
<gene>
    <name evidence="8" type="ORF">OJ962_22580</name>
</gene>
<feature type="domain" description="Histidine kinase/HSP90-like ATPase" evidence="6">
    <location>
        <begin position="289"/>
        <end position="372"/>
    </location>
</feature>
<dbReference type="InterPro" id="IPR050482">
    <property type="entry name" value="Sensor_HK_TwoCompSys"/>
</dbReference>
<organism evidence="8 9">
    <name type="scientific">Solirubrobacter deserti</name>
    <dbReference type="NCBI Taxonomy" id="2282478"/>
    <lineage>
        <taxon>Bacteria</taxon>
        <taxon>Bacillati</taxon>
        <taxon>Actinomycetota</taxon>
        <taxon>Thermoleophilia</taxon>
        <taxon>Solirubrobacterales</taxon>
        <taxon>Solirubrobacteraceae</taxon>
        <taxon>Solirubrobacter</taxon>
    </lineage>
</organism>
<evidence type="ECO:0000259" key="6">
    <source>
        <dbReference type="Pfam" id="PF02518"/>
    </source>
</evidence>
<evidence type="ECO:0000313" key="8">
    <source>
        <dbReference type="EMBL" id="MDA0140303.1"/>
    </source>
</evidence>
<dbReference type="InterPro" id="IPR003018">
    <property type="entry name" value="GAF"/>
</dbReference>
<evidence type="ECO:0000256" key="2">
    <source>
        <dbReference type="ARBA" id="ARBA00012438"/>
    </source>
</evidence>
<dbReference type="Proteomes" id="UP001147700">
    <property type="component" value="Unassembled WGS sequence"/>
</dbReference>
<feature type="domain" description="GAF" evidence="7">
    <location>
        <begin position="23"/>
        <end position="163"/>
    </location>
</feature>
<dbReference type="InterPro" id="IPR003594">
    <property type="entry name" value="HATPase_dom"/>
</dbReference>
<sequence length="374" mass="39558">MGVEVIDERSVQLRVALLVARETPLDAFFEQVSREAAQLLGIDATGVMRYIDDGRAVVVGVYRAGGSRMLPVNAELDFDRTESALGRARAARAPARVSSYDRARGELPAVMRSMGMSVSTATPILIDGEPWGALVGTAPEEDALPAGHEAKLVGLAELVAQAIVNDRRRAELAASRTRLLEAGDETRRRLERLLHEGAHQHVVALALKLRVGLGRTDPASAEAEVLRDALADAMEASAELSELARGLHPAVLSERGLAAALQAVAARSRVPVNLRALPGRRHSAVIETTAYLMVCEALANAQRHARANECWLHADDRGGALIVEVRDDGVGGAVVRAGGGLESVSDRAAALGGSFVLESRPGGTAVRIEIPTGM</sequence>
<dbReference type="InterPro" id="IPR036890">
    <property type="entry name" value="HATPase_C_sf"/>
</dbReference>
<dbReference type="EMBL" id="JAPCID010000037">
    <property type="protein sequence ID" value="MDA0140303.1"/>
    <property type="molecule type" value="Genomic_DNA"/>
</dbReference>
<evidence type="ECO:0000256" key="3">
    <source>
        <dbReference type="ARBA" id="ARBA00022679"/>
    </source>
</evidence>
<keyword evidence="3" id="KW-0808">Transferase</keyword>
<dbReference type="PANTHER" id="PTHR24421">
    <property type="entry name" value="NITRATE/NITRITE SENSOR PROTEIN NARX-RELATED"/>
    <property type="match status" value="1"/>
</dbReference>
<dbReference type="Pfam" id="PF02518">
    <property type="entry name" value="HATPase_c"/>
    <property type="match status" value="1"/>
</dbReference>
<dbReference type="RefSeq" id="WP_202955106.1">
    <property type="nucleotide sequence ID" value="NZ_JAPCID010000037.1"/>
</dbReference>
<keyword evidence="5" id="KW-0902">Two-component regulatory system</keyword>
<keyword evidence="4" id="KW-0418">Kinase</keyword>
<dbReference type="Gene3D" id="3.30.565.10">
    <property type="entry name" value="Histidine kinase-like ATPase, C-terminal domain"/>
    <property type="match status" value="1"/>
</dbReference>
<comment type="catalytic activity">
    <reaction evidence="1">
        <text>ATP + protein L-histidine = ADP + protein N-phospho-L-histidine.</text>
        <dbReference type="EC" id="2.7.13.3"/>
    </reaction>
</comment>
<protein>
    <recommendedName>
        <fullName evidence="2">histidine kinase</fullName>
        <ecNumber evidence="2">2.7.13.3</ecNumber>
    </recommendedName>
</protein>
<accession>A0ABT4RP17</accession>
<reference evidence="8" key="1">
    <citation type="submission" date="2022-10" db="EMBL/GenBank/DDBJ databases">
        <title>The WGS of Solirubrobacter sp. CPCC 204708.</title>
        <authorList>
            <person name="Jiang Z."/>
        </authorList>
    </citation>
    <scope>NUCLEOTIDE SEQUENCE</scope>
    <source>
        <strain evidence="8">CPCC 204708</strain>
    </source>
</reference>
<dbReference type="Gene3D" id="3.30.450.40">
    <property type="match status" value="1"/>
</dbReference>
<evidence type="ECO:0000256" key="5">
    <source>
        <dbReference type="ARBA" id="ARBA00023012"/>
    </source>
</evidence>
<evidence type="ECO:0000256" key="4">
    <source>
        <dbReference type="ARBA" id="ARBA00022777"/>
    </source>
</evidence>
<dbReference type="EC" id="2.7.13.3" evidence="2"/>
<dbReference type="PANTHER" id="PTHR24421:SF10">
    <property type="entry name" value="NITRATE_NITRITE SENSOR PROTEIN NARQ"/>
    <property type="match status" value="1"/>
</dbReference>